<evidence type="ECO:0000256" key="1">
    <source>
        <dbReference type="ARBA" id="ARBA00000085"/>
    </source>
</evidence>
<dbReference type="EC" id="2.7.13.3" evidence="2"/>
<proteinExistence type="predicted"/>
<comment type="catalytic activity">
    <reaction evidence="1">
        <text>ATP + protein L-histidine = ADP + protein N-phospho-L-histidine.</text>
        <dbReference type="EC" id="2.7.13.3"/>
    </reaction>
</comment>
<dbReference type="GO" id="GO:0006935">
    <property type="term" value="P:chemotaxis"/>
    <property type="evidence" value="ECO:0007669"/>
    <property type="project" value="UniProtKB-KW"/>
</dbReference>
<dbReference type="FunFam" id="3.30.565.10:FF:000016">
    <property type="entry name" value="Chemotaxis protein CheA, putative"/>
    <property type="match status" value="1"/>
</dbReference>
<dbReference type="SUPFAM" id="SSF47384">
    <property type="entry name" value="Homodimeric domain of signal transducing histidine kinase"/>
    <property type="match status" value="1"/>
</dbReference>
<feature type="domain" description="CheW-like" evidence="13">
    <location>
        <begin position="562"/>
        <end position="693"/>
    </location>
</feature>
<dbReference type="CDD" id="cd00731">
    <property type="entry name" value="CheA_reg"/>
    <property type="match status" value="1"/>
</dbReference>
<dbReference type="Pfam" id="PF02518">
    <property type="entry name" value="HATPase_c"/>
    <property type="match status" value="1"/>
</dbReference>
<dbReference type="PRINTS" id="PR00344">
    <property type="entry name" value="BCTRLSENSOR"/>
</dbReference>
<keyword evidence="4" id="KW-0145">Chemotaxis</keyword>
<dbReference type="CDD" id="cd16916">
    <property type="entry name" value="HATPase_CheA-like"/>
    <property type="match status" value="1"/>
</dbReference>
<dbReference type="InterPro" id="IPR004105">
    <property type="entry name" value="CheA-like_dim"/>
</dbReference>
<dbReference type="InterPro" id="IPR008207">
    <property type="entry name" value="Sig_transdc_His_kin_Hpt_dom"/>
</dbReference>
<dbReference type="InterPro" id="IPR003594">
    <property type="entry name" value="HATPase_dom"/>
</dbReference>
<dbReference type="FunFam" id="2.30.30.40:FF:000048">
    <property type="entry name" value="Chemotaxis protein CheA, putative"/>
    <property type="match status" value="1"/>
</dbReference>
<protein>
    <recommendedName>
        <fullName evidence="3">Chemotaxis protein CheA</fullName>
        <ecNumber evidence="2">2.7.13.3</ecNumber>
    </recommendedName>
</protein>
<dbReference type="GO" id="GO:0005737">
    <property type="term" value="C:cytoplasm"/>
    <property type="evidence" value="ECO:0007669"/>
    <property type="project" value="InterPro"/>
</dbReference>
<dbReference type="SMART" id="SM01231">
    <property type="entry name" value="H-kinase_dim"/>
    <property type="match status" value="1"/>
</dbReference>
<evidence type="ECO:0000256" key="7">
    <source>
        <dbReference type="ARBA" id="ARBA00022741"/>
    </source>
</evidence>
<keyword evidence="5 11" id="KW-0597">Phosphoprotein</keyword>
<dbReference type="InterPro" id="IPR036890">
    <property type="entry name" value="HATPase_C_sf"/>
</dbReference>
<dbReference type="InterPro" id="IPR036097">
    <property type="entry name" value="HisK_dim/P_sf"/>
</dbReference>
<keyword evidence="9" id="KW-0067">ATP-binding</keyword>
<evidence type="ECO:0000259" key="13">
    <source>
        <dbReference type="PROSITE" id="PS50851"/>
    </source>
</evidence>
<evidence type="ECO:0000256" key="10">
    <source>
        <dbReference type="ARBA" id="ARBA00023012"/>
    </source>
</evidence>
<dbReference type="Gene3D" id="1.10.287.560">
    <property type="entry name" value="Histidine kinase CheA-like, homodimeric domain"/>
    <property type="match status" value="1"/>
</dbReference>
<dbReference type="Pfam" id="PF07194">
    <property type="entry name" value="P2"/>
    <property type="match status" value="1"/>
</dbReference>
<sequence>MDMTQYLEIFIDETKEHLQGLNQSLLQLEQNPDDTTVLNEIFRVAHTLKGMAGTMGFTKMARLTHDMENVLHALRNNEISVTTKLVDVLFKCLDALENYLNSIVNTSGEGDEEYKDIIQDLNDVLHGNTGNTDAAEAPPDKAAPVVQAALPKEESIYPTANVQLDQYEQNVINKAVEMGMNAFRITVVLSKGCVLKSARSFIIFQTLERYSDIIKSIPKVEDIEDEKFDFEFTVVAVSKESSELFIKELNSIAEVEKVVISSLSACPIDTSGENNNGTSAEVNAVETAAEEELLEEKDEQKTVAASKKAVTGKTVRVDINRLDVLMNLVSELIIQKTRLEGMDGVDRSQTFNESLESLERITTDLHDAVMKVRMVPVETVFNRFPRMVRDISKDLGKEIVLNMSGEETELDRTVIDEIGDPLIHMLRNSVDHGIEPADKRKASGKPVAGHINLKAYQDGNNVIIEVSDDGQGIDTENVKKKAIEKGLISKEMANNLSQKDIIDFLFKPSFSTANKITNLSGRGVGLDVVKTKIESLNGSVEVETEKGKGSRFIIRLPLTLAIIQALLVLIGNEKYAIPISSVSQIINISPEDIKFVQKQEVILLRNMVVPIIRLDKVLGVPAEKSQEKQKQLTVVIVKKGEKLSGFLVDVLIGQQEIVIKSLGKLLQGIRCIAGATILGDGNVALILDVNSLA</sequence>
<organism evidence="15 16">
    <name type="scientific">Anaerobacterium chartisolvens</name>
    <dbReference type="NCBI Taxonomy" id="1297424"/>
    <lineage>
        <taxon>Bacteria</taxon>
        <taxon>Bacillati</taxon>
        <taxon>Bacillota</taxon>
        <taxon>Clostridia</taxon>
        <taxon>Eubacteriales</taxon>
        <taxon>Oscillospiraceae</taxon>
        <taxon>Anaerobacterium</taxon>
    </lineage>
</organism>
<feature type="modified residue" description="Phosphohistidine" evidence="11">
    <location>
        <position position="46"/>
    </location>
</feature>
<keyword evidence="10" id="KW-0902">Two-component regulatory system</keyword>
<dbReference type="SMART" id="SM00073">
    <property type="entry name" value="HPT"/>
    <property type="match status" value="1"/>
</dbReference>
<dbReference type="InterPro" id="IPR036061">
    <property type="entry name" value="CheW-like_dom_sf"/>
</dbReference>
<dbReference type="InterPro" id="IPR005467">
    <property type="entry name" value="His_kinase_dom"/>
</dbReference>
<dbReference type="SUPFAM" id="SSF55874">
    <property type="entry name" value="ATPase domain of HSP90 chaperone/DNA topoisomerase II/histidine kinase"/>
    <property type="match status" value="1"/>
</dbReference>
<evidence type="ECO:0000256" key="8">
    <source>
        <dbReference type="ARBA" id="ARBA00022777"/>
    </source>
</evidence>
<evidence type="ECO:0000259" key="14">
    <source>
        <dbReference type="PROSITE" id="PS50894"/>
    </source>
</evidence>
<dbReference type="RefSeq" id="WP_114298185.1">
    <property type="nucleotide sequence ID" value="NZ_QPJT01000013.1"/>
</dbReference>
<dbReference type="AlphaFoldDB" id="A0A369B2G8"/>
<evidence type="ECO:0000259" key="12">
    <source>
        <dbReference type="PROSITE" id="PS50109"/>
    </source>
</evidence>
<feature type="domain" description="Histidine kinase" evidence="12">
    <location>
        <begin position="353"/>
        <end position="560"/>
    </location>
</feature>
<dbReference type="InterPro" id="IPR004358">
    <property type="entry name" value="Sig_transdc_His_kin-like_C"/>
</dbReference>
<keyword evidence="16" id="KW-1185">Reference proteome</keyword>
<feature type="domain" description="HPt" evidence="14">
    <location>
        <begin position="1"/>
        <end position="103"/>
    </location>
</feature>
<dbReference type="Gene3D" id="2.30.30.40">
    <property type="entry name" value="SH3 Domains"/>
    <property type="match status" value="1"/>
</dbReference>
<dbReference type="Gene3D" id="3.30.565.10">
    <property type="entry name" value="Histidine kinase-like ATPase, C-terminal domain"/>
    <property type="match status" value="1"/>
</dbReference>
<dbReference type="Gene3D" id="3.30.70.1110">
    <property type="entry name" value="Histidine kinase CheA-like, P2 response regulator-binding domain"/>
    <property type="match status" value="1"/>
</dbReference>
<dbReference type="SUPFAM" id="SSF47226">
    <property type="entry name" value="Histidine-containing phosphotransfer domain, HPT domain"/>
    <property type="match status" value="1"/>
</dbReference>
<dbReference type="PROSITE" id="PS50894">
    <property type="entry name" value="HPT"/>
    <property type="match status" value="1"/>
</dbReference>
<dbReference type="GO" id="GO:0000155">
    <property type="term" value="F:phosphorelay sensor kinase activity"/>
    <property type="evidence" value="ECO:0007669"/>
    <property type="project" value="InterPro"/>
</dbReference>
<comment type="caution">
    <text evidence="15">The sequence shown here is derived from an EMBL/GenBank/DDBJ whole genome shotgun (WGS) entry which is preliminary data.</text>
</comment>
<dbReference type="InterPro" id="IPR037052">
    <property type="entry name" value="CheA-like_P2_sf"/>
</dbReference>
<dbReference type="InterPro" id="IPR002545">
    <property type="entry name" value="CheW-lke_dom"/>
</dbReference>
<dbReference type="PROSITE" id="PS50109">
    <property type="entry name" value="HIS_KIN"/>
    <property type="match status" value="1"/>
</dbReference>
<dbReference type="InterPro" id="IPR036641">
    <property type="entry name" value="HPT_dom_sf"/>
</dbReference>
<evidence type="ECO:0000256" key="3">
    <source>
        <dbReference type="ARBA" id="ARBA00021495"/>
    </source>
</evidence>
<dbReference type="InterPro" id="IPR051315">
    <property type="entry name" value="Bact_Chemotaxis_CheA"/>
</dbReference>
<dbReference type="Proteomes" id="UP000253034">
    <property type="component" value="Unassembled WGS sequence"/>
</dbReference>
<dbReference type="SUPFAM" id="SSF55052">
    <property type="entry name" value="CheY-binding domain of CheA"/>
    <property type="match status" value="1"/>
</dbReference>
<evidence type="ECO:0000256" key="2">
    <source>
        <dbReference type="ARBA" id="ARBA00012438"/>
    </source>
</evidence>
<keyword evidence="7" id="KW-0547">Nucleotide-binding</keyword>
<evidence type="ECO:0000313" key="15">
    <source>
        <dbReference type="EMBL" id="RCX15535.1"/>
    </source>
</evidence>
<dbReference type="PANTHER" id="PTHR43395:SF1">
    <property type="entry name" value="CHEMOTAXIS PROTEIN CHEA"/>
    <property type="match status" value="1"/>
</dbReference>
<dbReference type="CDD" id="cd00088">
    <property type="entry name" value="HPT"/>
    <property type="match status" value="1"/>
</dbReference>
<dbReference type="InterPro" id="IPR035891">
    <property type="entry name" value="CheY-binding_CheA"/>
</dbReference>
<evidence type="ECO:0000313" key="16">
    <source>
        <dbReference type="Proteomes" id="UP000253034"/>
    </source>
</evidence>
<dbReference type="PANTHER" id="PTHR43395">
    <property type="entry name" value="SENSOR HISTIDINE KINASE CHEA"/>
    <property type="match status" value="1"/>
</dbReference>
<dbReference type="OrthoDB" id="9803176at2"/>
<dbReference type="PROSITE" id="PS50851">
    <property type="entry name" value="CHEW"/>
    <property type="match status" value="1"/>
</dbReference>
<gene>
    <name evidence="15" type="ORF">DFR58_113117</name>
</gene>
<dbReference type="EMBL" id="QPJT01000013">
    <property type="protein sequence ID" value="RCX15535.1"/>
    <property type="molecule type" value="Genomic_DNA"/>
</dbReference>
<dbReference type="Pfam" id="PF02895">
    <property type="entry name" value="H-kinase_dim"/>
    <property type="match status" value="1"/>
</dbReference>
<dbReference type="Pfam" id="PF01627">
    <property type="entry name" value="Hpt"/>
    <property type="match status" value="1"/>
</dbReference>
<name>A0A369B2G8_9FIRM</name>
<dbReference type="InterPro" id="IPR037006">
    <property type="entry name" value="CheA-like_homodim_sf"/>
</dbReference>
<accession>A0A369B2G8</accession>
<dbReference type="GO" id="GO:0005524">
    <property type="term" value="F:ATP binding"/>
    <property type="evidence" value="ECO:0007669"/>
    <property type="project" value="UniProtKB-KW"/>
</dbReference>
<dbReference type="Pfam" id="PF01584">
    <property type="entry name" value="CheW"/>
    <property type="match status" value="1"/>
</dbReference>
<evidence type="ECO:0000256" key="11">
    <source>
        <dbReference type="PROSITE-ProRule" id="PRU00110"/>
    </source>
</evidence>
<evidence type="ECO:0000256" key="9">
    <source>
        <dbReference type="ARBA" id="ARBA00022840"/>
    </source>
</evidence>
<evidence type="ECO:0000256" key="6">
    <source>
        <dbReference type="ARBA" id="ARBA00022679"/>
    </source>
</evidence>
<evidence type="ECO:0000256" key="4">
    <source>
        <dbReference type="ARBA" id="ARBA00022500"/>
    </source>
</evidence>
<dbReference type="InterPro" id="IPR010808">
    <property type="entry name" value="CheA_P2-bd"/>
</dbReference>
<keyword evidence="8 15" id="KW-0418">Kinase</keyword>
<reference evidence="15 16" key="1">
    <citation type="submission" date="2018-07" db="EMBL/GenBank/DDBJ databases">
        <title>Genomic Encyclopedia of Type Strains, Phase IV (KMG-IV): sequencing the most valuable type-strain genomes for metagenomic binning, comparative biology and taxonomic classification.</title>
        <authorList>
            <person name="Goeker M."/>
        </authorList>
    </citation>
    <scope>NUCLEOTIDE SEQUENCE [LARGE SCALE GENOMIC DNA]</scope>
    <source>
        <strain evidence="15 16">DSM 27016</strain>
    </source>
</reference>
<dbReference type="SMART" id="SM00387">
    <property type="entry name" value="HATPase_c"/>
    <property type="match status" value="1"/>
</dbReference>
<dbReference type="SMART" id="SM00260">
    <property type="entry name" value="CheW"/>
    <property type="match status" value="1"/>
</dbReference>
<dbReference type="SUPFAM" id="SSF50341">
    <property type="entry name" value="CheW-like"/>
    <property type="match status" value="1"/>
</dbReference>
<keyword evidence="6" id="KW-0808">Transferase</keyword>
<evidence type="ECO:0000256" key="5">
    <source>
        <dbReference type="ARBA" id="ARBA00022553"/>
    </source>
</evidence>
<dbReference type="Gene3D" id="1.20.120.160">
    <property type="entry name" value="HPT domain"/>
    <property type="match status" value="1"/>
</dbReference>